<feature type="compositionally biased region" description="Low complexity" evidence="1">
    <location>
        <begin position="874"/>
        <end position="890"/>
    </location>
</feature>
<reference evidence="3" key="1">
    <citation type="submission" date="2014-06" db="EMBL/GenBank/DDBJ databases">
        <authorList>
            <person name="Ju J."/>
            <person name="Zhang J."/>
        </authorList>
    </citation>
    <scope>NUCLEOTIDE SEQUENCE</scope>
    <source>
        <strain evidence="3">SscI8</strain>
    </source>
</reference>
<gene>
    <name evidence="3" type="ORF">SPSC_02158</name>
</gene>
<feature type="compositionally biased region" description="Pro residues" evidence="1">
    <location>
        <begin position="991"/>
        <end position="1003"/>
    </location>
</feature>
<feature type="compositionally biased region" description="Polar residues" evidence="1">
    <location>
        <begin position="135"/>
        <end position="151"/>
    </location>
</feature>
<dbReference type="InterPro" id="IPR023801">
    <property type="entry name" value="His_deacetylse_dom"/>
</dbReference>
<feature type="region of interest" description="Disordered" evidence="1">
    <location>
        <begin position="1141"/>
        <end position="1189"/>
    </location>
</feature>
<dbReference type="AlphaFoldDB" id="A0A127ZBN4"/>
<dbReference type="SUPFAM" id="SSF52768">
    <property type="entry name" value="Arginase/deacetylase"/>
    <property type="match status" value="1"/>
</dbReference>
<dbReference type="GO" id="GO:0004407">
    <property type="term" value="F:histone deacetylase activity"/>
    <property type="evidence" value="ECO:0007669"/>
    <property type="project" value="TreeGrafter"/>
</dbReference>
<feature type="compositionally biased region" description="Low complexity" evidence="1">
    <location>
        <begin position="794"/>
        <end position="807"/>
    </location>
</feature>
<feature type="compositionally biased region" description="Polar residues" evidence="1">
    <location>
        <begin position="160"/>
        <end position="172"/>
    </location>
</feature>
<feature type="compositionally biased region" description="Low complexity" evidence="1">
    <location>
        <begin position="1175"/>
        <end position="1189"/>
    </location>
</feature>
<feature type="region of interest" description="Disordered" evidence="1">
    <location>
        <begin position="794"/>
        <end position="915"/>
    </location>
</feature>
<organism evidence="3">
    <name type="scientific">Sporisorium scitamineum</name>
    <dbReference type="NCBI Taxonomy" id="49012"/>
    <lineage>
        <taxon>Eukaryota</taxon>
        <taxon>Fungi</taxon>
        <taxon>Dikarya</taxon>
        <taxon>Basidiomycota</taxon>
        <taxon>Ustilaginomycotina</taxon>
        <taxon>Ustilaginomycetes</taxon>
        <taxon>Ustilaginales</taxon>
        <taxon>Ustilaginaceae</taxon>
        <taxon>Sporisorium</taxon>
    </lineage>
</organism>
<feature type="domain" description="Histone deacetylase" evidence="2">
    <location>
        <begin position="258"/>
        <end position="474"/>
    </location>
</feature>
<dbReference type="GO" id="GO:0010468">
    <property type="term" value="P:regulation of gene expression"/>
    <property type="evidence" value="ECO:0007669"/>
    <property type="project" value="UniProtKB-ARBA"/>
</dbReference>
<protein>
    <submittedName>
        <fullName evidence="3">Related to HOS3-Trichostatin A-insensitive homodimeric histone deacetylase (HDAC)</fullName>
    </submittedName>
</protein>
<dbReference type="PANTHER" id="PTHR47558:SF1">
    <property type="entry name" value="HISTONE DEACETYLASE HOS3"/>
    <property type="match status" value="1"/>
</dbReference>
<dbReference type="SMR" id="A0A127ZBN4"/>
<dbReference type="InterPro" id="IPR023696">
    <property type="entry name" value="Ureohydrolase_dom_sf"/>
</dbReference>
<feature type="region of interest" description="Disordered" evidence="1">
    <location>
        <begin position="285"/>
        <end position="324"/>
    </location>
</feature>
<feature type="compositionally biased region" description="Basic and acidic residues" evidence="1">
    <location>
        <begin position="1151"/>
        <end position="1164"/>
    </location>
</feature>
<feature type="domain" description="Histone deacetylase" evidence="2">
    <location>
        <begin position="540"/>
        <end position="692"/>
    </location>
</feature>
<evidence type="ECO:0000259" key="2">
    <source>
        <dbReference type="Pfam" id="PF00850"/>
    </source>
</evidence>
<dbReference type="OrthoDB" id="5232919at2759"/>
<accession>A0A127ZBN4</accession>
<feature type="compositionally biased region" description="Polar residues" evidence="1">
    <location>
        <begin position="1005"/>
        <end position="1019"/>
    </location>
</feature>
<evidence type="ECO:0000313" key="3">
    <source>
        <dbReference type="EMBL" id="CDU23529.1"/>
    </source>
</evidence>
<dbReference type="InterPro" id="IPR037138">
    <property type="entry name" value="His_deacetylse_dom_sf"/>
</dbReference>
<feature type="region of interest" description="Disordered" evidence="1">
    <location>
        <begin position="102"/>
        <end position="179"/>
    </location>
</feature>
<feature type="compositionally biased region" description="Polar residues" evidence="1">
    <location>
        <begin position="950"/>
        <end position="988"/>
    </location>
</feature>
<dbReference type="InterPro" id="IPR000286">
    <property type="entry name" value="HDACs"/>
</dbReference>
<dbReference type="InterPro" id="IPR053244">
    <property type="entry name" value="HDAC_HD_type_1"/>
</dbReference>
<sequence length="1189" mass="125220">MVFIVKIPNRSRANIPEASNTPSTEHPPTQPASTTDAQTPLPSNTSTNTSMRDSTTAAELDVLLAPSVLNHRYVRGVDKSLIVERPERIRAVLLGIATAIGKSTSDQPQHPPLPTSVSNHAFQPSPPSVSEAIFPNQTVSGTAASSSSLTMSHDAPTVDATPTSALQAAPTQKNDDDDDDLVARLNSLSVQSDTAPQATAQTRQKFRVLHSTRSLPLDPPHPATSASTNAPNADALEAEREATPTPASSMTESLQPQQTQQQQEEPSTSTTSTSHAAYLEYLCNRAPNHPPFSHNKQHQSSPSKALPEDSEAYTSSDGEGDDAMHLSEVPEHLPQGDLYLAGPSDSANLDGGSAEAIRHAMGACCEAVDRVTLAASASPSSASITTLPLREIKYDTSTHPAAATQDKASPAKRAFVLSRPPGHHCSGSTPQGFCWVNNAIVAAAHGYLQHGIDRVVIFDIDLHHGNGTQNLAWRINADANKHDDQRSECIASLRAAALERARQALGSGHGRAHANRIAKLALTEQDEAEVKRQAGPRALRLFYSSLHDIESFPCEDGDPNMIKDASTCVEGAHGQWIWNIHLGHYRSESDFKRLYDEKYKILFTKAARFLNATSATPQNTLVLISAGFDACAYEYPGMQRHGKHVPPSFYHTFARDAVQFAESHAQGKLVSVLEGGYSDRALCSAALAHVTGLASLGEAEAEAEYWKLENLIAVEKVAKKMAAHAAAATLAESSAGGSNITPKRRQAELAPWLLLTSKAFAAFEQACGKQHVVALGANATPLRGAASAVARSSATATSAMSSPATAAGGRVLRDRGALKPRPGAFDSATSTPQARRAASPTKATPTRATVGAGVKKESPSKKVFPSKASGSGGPFAATSTTAMPATPATPVKVEGQERGEDDAMAMDTDTPTRGVAMGGGVGVMAISSIVNAAEAMDGVDGPKGDVKPDLQQQPQPQVESTPQASQQHTGESTQDGSAVPPSTDTKTSTNPPVPTLPTFPPANSPILSTTHTNMPSSTLHMLGTSSTPDSPTFTSQPVTLVDAMSPPSERIVDANVCDILRGGGHDPLGLDFLRGQGHFSFANGNAAGEDEDAPGSPDPMLRQEYFPQVQKVEKVEEREMPGGLGAALAGLSLEHATLARGGSGGLFGGREQVRREEQGAESAERMSSIYPHLPSSFGSQGHGQQQSQQ</sequence>
<dbReference type="GO" id="GO:0005634">
    <property type="term" value="C:nucleus"/>
    <property type="evidence" value="ECO:0007669"/>
    <property type="project" value="TreeGrafter"/>
</dbReference>
<proteinExistence type="predicted"/>
<dbReference type="PANTHER" id="PTHR47558">
    <property type="entry name" value="HISTONE DEACETYLASE HOS3"/>
    <property type="match status" value="1"/>
</dbReference>
<feature type="region of interest" description="Disordered" evidence="1">
    <location>
        <begin position="12"/>
        <end position="54"/>
    </location>
</feature>
<name>A0A127ZBN4_9BASI</name>
<feature type="compositionally biased region" description="Polar residues" evidence="1">
    <location>
        <begin position="17"/>
        <end position="42"/>
    </location>
</feature>
<dbReference type="PRINTS" id="PR01270">
    <property type="entry name" value="HDASUPER"/>
</dbReference>
<dbReference type="EMBL" id="LK056663">
    <property type="protein sequence ID" value="CDU23529.1"/>
    <property type="molecule type" value="Genomic_DNA"/>
</dbReference>
<evidence type="ECO:0000256" key="1">
    <source>
        <dbReference type="SAM" id="MobiDB-lite"/>
    </source>
</evidence>
<feature type="compositionally biased region" description="Low complexity" evidence="1">
    <location>
        <begin position="1024"/>
        <end position="1034"/>
    </location>
</feature>
<dbReference type="Gene3D" id="3.40.800.20">
    <property type="entry name" value="Histone deacetylase domain"/>
    <property type="match status" value="1"/>
</dbReference>
<feature type="region of interest" description="Disordered" evidence="1">
    <location>
        <begin position="235"/>
        <end position="273"/>
    </location>
</feature>
<dbReference type="Pfam" id="PF00850">
    <property type="entry name" value="Hist_deacetyl"/>
    <property type="match status" value="2"/>
</dbReference>
<feature type="region of interest" description="Disordered" evidence="1">
    <location>
        <begin position="936"/>
        <end position="1034"/>
    </location>
</feature>
<feature type="compositionally biased region" description="Low complexity" evidence="1">
    <location>
        <begin position="251"/>
        <end position="273"/>
    </location>
</feature>